<gene>
    <name evidence="2" type="ORF">KOR42_28660</name>
</gene>
<dbReference type="EMBL" id="SIHI01000004">
    <property type="protein sequence ID" value="TWT55480.1"/>
    <property type="molecule type" value="Genomic_DNA"/>
</dbReference>
<feature type="domain" description="DUF4440" evidence="1">
    <location>
        <begin position="7"/>
        <end position="120"/>
    </location>
</feature>
<accession>A0A5C5WY22</accession>
<protein>
    <submittedName>
        <fullName evidence="2">RNA polymerase factor sigma-70</fullName>
    </submittedName>
</protein>
<evidence type="ECO:0000313" key="3">
    <source>
        <dbReference type="Proteomes" id="UP000317243"/>
    </source>
</evidence>
<name>A0A5C5WY22_9PLAN</name>
<dbReference type="OrthoDB" id="213636at2"/>
<sequence>MSDIDGIRQTAKDYAQAFQQGDLDRMATILTEDFIAMPPDQPAFRGRDCVLEQIRNDLKTMTIVSLNFEVEEVETSSNLACAIGRSRAELIMTEDPDTPVEMNGKFLWILRKTDDGRWLLARDSCSGNGPGSE</sequence>
<dbReference type="SUPFAM" id="SSF54427">
    <property type="entry name" value="NTF2-like"/>
    <property type="match status" value="1"/>
</dbReference>
<dbReference type="InterPro" id="IPR027843">
    <property type="entry name" value="DUF4440"/>
</dbReference>
<dbReference type="RefSeq" id="WP_146510368.1">
    <property type="nucleotide sequence ID" value="NZ_SIHI01000004.1"/>
</dbReference>
<dbReference type="Proteomes" id="UP000317243">
    <property type="component" value="Unassembled WGS sequence"/>
</dbReference>
<reference evidence="2 3" key="1">
    <citation type="submission" date="2019-02" db="EMBL/GenBank/DDBJ databases">
        <title>Deep-cultivation of Planctomycetes and their phenomic and genomic characterization uncovers novel biology.</title>
        <authorList>
            <person name="Wiegand S."/>
            <person name="Jogler M."/>
            <person name="Boedeker C."/>
            <person name="Pinto D."/>
            <person name="Vollmers J."/>
            <person name="Rivas-Marin E."/>
            <person name="Kohn T."/>
            <person name="Peeters S.H."/>
            <person name="Heuer A."/>
            <person name="Rast P."/>
            <person name="Oberbeckmann S."/>
            <person name="Bunk B."/>
            <person name="Jeske O."/>
            <person name="Meyerdierks A."/>
            <person name="Storesund J.E."/>
            <person name="Kallscheuer N."/>
            <person name="Luecker S."/>
            <person name="Lage O.M."/>
            <person name="Pohl T."/>
            <person name="Merkel B.J."/>
            <person name="Hornburger P."/>
            <person name="Mueller R.-W."/>
            <person name="Bruemmer F."/>
            <person name="Labrenz M."/>
            <person name="Spormann A.M."/>
            <person name="Op Den Camp H."/>
            <person name="Overmann J."/>
            <person name="Amann R."/>
            <person name="Jetten M.S.M."/>
            <person name="Mascher T."/>
            <person name="Medema M.H."/>
            <person name="Devos D.P."/>
            <person name="Kaster A.-K."/>
            <person name="Ovreas L."/>
            <person name="Rohde M."/>
            <person name="Galperin M.Y."/>
            <person name="Jogler C."/>
        </authorList>
    </citation>
    <scope>NUCLEOTIDE SEQUENCE [LARGE SCALE GENOMIC DNA]</scope>
    <source>
        <strain evidence="2 3">KOR42</strain>
    </source>
</reference>
<proteinExistence type="predicted"/>
<comment type="caution">
    <text evidence="2">The sequence shown here is derived from an EMBL/GenBank/DDBJ whole genome shotgun (WGS) entry which is preliminary data.</text>
</comment>
<keyword evidence="3" id="KW-1185">Reference proteome</keyword>
<dbReference type="Gene3D" id="3.10.450.50">
    <property type="match status" value="1"/>
</dbReference>
<organism evidence="2 3">
    <name type="scientific">Thalassoglobus neptunius</name>
    <dbReference type="NCBI Taxonomy" id="1938619"/>
    <lineage>
        <taxon>Bacteria</taxon>
        <taxon>Pseudomonadati</taxon>
        <taxon>Planctomycetota</taxon>
        <taxon>Planctomycetia</taxon>
        <taxon>Planctomycetales</taxon>
        <taxon>Planctomycetaceae</taxon>
        <taxon>Thalassoglobus</taxon>
    </lineage>
</organism>
<evidence type="ECO:0000313" key="2">
    <source>
        <dbReference type="EMBL" id="TWT55480.1"/>
    </source>
</evidence>
<evidence type="ECO:0000259" key="1">
    <source>
        <dbReference type="Pfam" id="PF14534"/>
    </source>
</evidence>
<dbReference type="InterPro" id="IPR032710">
    <property type="entry name" value="NTF2-like_dom_sf"/>
</dbReference>
<dbReference type="AlphaFoldDB" id="A0A5C5WY22"/>
<dbReference type="Pfam" id="PF14534">
    <property type="entry name" value="DUF4440"/>
    <property type="match status" value="1"/>
</dbReference>